<gene>
    <name evidence="12" type="ORF">AARAC_003719</name>
</gene>
<dbReference type="CDD" id="cd08297">
    <property type="entry name" value="CAD3"/>
    <property type="match status" value="1"/>
</dbReference>
<dbReference type="InterPro" id="IPR007461">
    <property type="entry name" value="Ysc84_actin-binding"/>
</dbReference>
<accession>A0A2G7FNM1</accession>
<comment type="similarity">
    <text evidence="2">Belongs to the zinc-containing alcohol dehydrogenase family.</text>
</comment>
<keyword evidence="3" id="KW-0489">Methyltransferase</keyword>
<evidence type="ECO:0000259" key="11">
    <source>
        <dbReference type="SMART" id="SM00829"/>
    </source>
</evidence>
<dbReference type="Pfam" id="PF04366">
    <property type="entry name" value="Ysc84"/>
    <property type="match status" value="1"/>
</dbReference>
<dbReference type="InterPro" id="IPR033643">
    <property type="entry name" value="SYLF_SH3YL1-like"/>
</dbReference>
<reference evidence="12 13" key="1">
    <citation type="submission" date="2017-05" db="EMBL/GenBank/DDBJ databases">
        <title>Genome sequence for an aflatoxigenic pathogen of Argentinian peanut, Aspergillus arachidicola.</title>
        <authorList>
            <person name="Moore G."/>
            <person name="Beltz S.B."/>
            <person name="Mack B.M."/>
        </authorList>
    </citation>
    <scope>NUCLEOTIDE SEQUENCE [LARGE SCALE GENOMIC DNA]</scope>
    <source>
        <strain evidence="12 13">CBS 117610</strain>
    </source>
</reference>
<dbReference type="InterPro" id="IPR036291">
    <property type="entry name" value="NAD(P)-bd_dom_sf"/>
</dbReference>
<dbReference type="Pfam" id="PF05724">
    <property type="entry name" value="TPMT"/>
    <property type="match status" value="1"/>
</dbReference>
<evidence type="ECO:0000256" key="6">
    <source>
        <dbReference type="ARBA" id="ARBA00022723"/>
    </source>
</evidence>
<proteinExistence type="inferred from homology"/>
<dbReference type="PANTHER" id="PTHR42940:SF1">
    <property type="entry name" value="ENOYL REDUCTASE (ER) DOMAIN-CONTAINING PROTEIN"/>
    <property type="match status" value="1"/>
</dbReference>
<dbReference type="GO" id="GO:0046872">
    <property type="term" value="F:metal ion binding"/>
    <property type="evidence" value="ECO:0007669"/>
    <property type="project" value="UniProtKB-KW"/>
</dbReference>
<feature type="domain" description="Enoyl reductase (ER)" evidence="11">
    <location>
        <begin position="19"/>
        <end position="361"/>
    </location>
</feature>
<dbReference type="SUPFAM" id="SSF53335">
    <property type="entry name" value="S-adenosyl-L-methionine-dependent methyltransferases"/>
    <property type="match status" value="1"/>
</dbReference>
<evidence type="ECO:0000313" key="13">
    <source>
        <dbReference type="Proteomes" id="UP000231358"/>
    </source>
</evidence>
<comment type="caution">
    <text evidence="12">The sequence shown here is derived from an EMBL/GenBank/DDBJ whole genome shotgun (WGS) entry which is preliminary data.</text>
</comment>
<dbReference type="Pfam" id="PF08240">
    <property type="entry name" value="ADH_N"/>
    <property type="match status" value="1"/>
</dbReference>
<evidence type="ECO:0000256" key="2">
    <source>
        <dbReference type="ARBA" id="ARBA00008072"/>
    </source>
</evidence>
<keyword evidence="5" id="KW-0949">S-adenosyl-L-methionine</keyword>
<dbReference type="Gene3D" id="3.40.50.150">
    <property type="entry name" value="Vaccinia Virus protein VP39"/>
    <property type="match status" value="1"/>
</dbReference>
<dbReference type="GO" id="GO:0032259">
    <property type="term" value="P:methylation"/>
    <property type="evidence" value="ECO:0007669"/>
    <property type="project" value="UniProtKB-KW"/>
</dbReference>
<evidence type="ECO:0000313" key="12">
    <source>
        <dbReference type="EMBL" id="PIG81885.1"/>
    </source>
</evidence>
<keyword evidence="4" id="KW-0808">Transferase</keyword>
<feature type="region of interest" description="Disordered" evidence="10">
    <location>
        <begin position="721"/>
        <end position="756"/>
    </location>
</feature>
<dbReference type="InterPro" id="IPR013149">
    <property type="entry name" value="ADH-like_C"/>
</dbReference>
<dbReference type="Proteomes" id="UP000231358">
    <property type="component" value="Unassembled WGS sequence"/>
</dbReference>
<dbReference type="GO" id="GO:0004022">
    <property type="term" value="F:alcohol dehydrogenase (NAD+) activity"/>
    <property type="evidence" value="ECO:0007669"/>
    <property type="project" value="TreeGrafter"/>
</dbReference>
<sequence length="864" mass="92503">MTIPAIPTRQRAAVRQGTGESATTTIENIDVPQPGPGQILVKINWTGLCGSDKSLLHDDWKDFGVNMLPQSQGIAGHEGAGVVVAVGEGMQKRWKVGDRAGIKWIASTCGECEFCLNGVDEVHCEKQINSGFSAPGTFQEYCLVDGRYTSKIPDGVSDEEAGPIMCGGVTAYTACKRSAVKSGQWLVLPGAGGGLGHLAIQYARAMGMRVLAIDGGDEKRDLCEKLGAEAYIDFQKFKVPADLKDEVMRITKHGAHGVVVTAASKTVYEWAPMYLRPGGTMVVVGLPNDPSILAGAPPLVLALRRLNIVGNITGSLKDVEEALDFTARGIVHPILSKGKLEDLDSWIEKLKAGQVAGRAVPLEDHGSGWSSLWDSNESDLWDRGKPSPALIDLIEQEKDNAIFRPLKPDGQRKKALVPGCGRGYDVIMLALHGFDAYGLEISATGVSTAKKYATSEMQRPQEYNFGVGWTGPVTPGNASFVEGDFFKPGWERQISANEDIKFDLVYDYTMRVDIAAGECKKASQILESFLTAPYFGNPGRELPEKVLVNAKGLAICTVAKAGFLGSARFGSGLVIARLDNGSWSAPSAISLTGAGFGGQVGFELTDFVFILDDAGLRSFLRMGSLTLGANISIAFGPVGRNAEFTSNATMEGISTMYAYSKTKGLFGGVSIEGGLMVERRHANKKLYKCKVSASQLLSGEIPPPLEATPLLQLLQSSAFQQRGAIPHSEPTTRSLDPVPRGPELPTGPENQSPAELSPIEVQPSTRHFPAELHGESSVSLPAELPSETIINIPDEPTVTPVNAKEERPQTRTPTPARVESKPHSTSTPETAPLEIRSEPKTDTPLELKRPLVVEPGVQAPSQTV</sequence>
<dbReference type="Gene3D" id="3.90.180.10">
    <property type="entry name" value="Medium-chain alcohol dehydrogenases, catalytic domain"/>
    <property type="match status" value="1"/>
</dbReference>
<dbReference type="SMART" id="SM00829">
    <property type="entry name" value="PKS_ER"/>
    <property type="match status" value="1"/>
</dbReference>
<evidence type="ECO:0000256" key="1">
    <source>
        <dbReference type="ARBA" id="ARBA00001947"/>
    </source>
</evidence>
<dbReference type="STRING" id="656916.A0A2G7FNM1"/>
<dbReference type="SUPFAM" id="SSF51735">
    <property type="entry name" value="NAD(P)-binding Rossmann-fold domains"/>
    <property type="match status" value="1"/>
</dbReference>
<evidence type="ECO:0000256" key="5">
    <source>
        <dbReference type="ARBA" id="ARBA00022691"/>
    </source>
</evidence>
<keyword evidence="8" id="KW-0560">Oxidoreductase</keyword>
<evidence type="ECO:0000256" key="4">
    <source>
        <dbReference type="ARBA" id="ARBA00022679"/>
    </source>
</evidence>
<dbReference type="SUPFAM" id="SSF50129">
    <property type="entry name" value="GroES-like"/>
    <property type="match status" value="1"/>
</dbReference>
<dbReference type="InterPro" id="IPR011032">
    <property type="entry name" value="GroES-like_sf"/>
</dbReference>
<name>A0A2G7FNM1_9EURO</name>
<keyword evidence="9" id="KW-0520">NAD</keyword>
<dbReference type="InterPro" id="IPR029063">
    <property type="entry name" value="SAM-dependent_MTases_sf"/>
</dbReference>
<dbReference type="GO" id="GO:0008757">
    <property type="term" value="F:S-adenosylmethionine-dependent methyltransferase activity"/>
    <property type="evidence" value="ECO:0007669"/>
    <property type="project" value="InterPro"/>
</dbReference>
<evidence type="ECO:0000256" key="9">
    <source>
        <dbReference type="ARBA" id="ARBA00023027"/>
    </source>
</evidence>
<protein>
    <submittedName>
        <fullName evidence="12">Alcohol dehydrogenase</fullName>
    </submittedName>
</protein>
<keyword evidence="13" id="KW-1185">Reference proteome</keyword>
<dbReference type="AlphaFoldDB" id="A0A2G7FNM1"/>
<dbReference type="Gene3D" id="3.40.50.720">
    <property type="entry name" value="NAD(P)-binding Rossmann-like Domain"/>
    <property type="match status" value="1"/>
</dbReference>
<dbReference type="FunFam" id="3.40.50.720:FF:000039">
    <property type="entry name" value="Alcohol dehydrogenase AdhP"/>
    <property type="match status" value="1"/>
</dbReference>
<feature type="compositionally biased region" description="Basic and acidic residues" evidence="10">
    <location>
        <begin position="835"/>
        <end position="851"/>
    </location>
</feature>
<organism evidence="12 13">
    <name type="scientific">Aspergillus arachidicola</name>
    <dbReference type="NCBI Taxonomy" id="656916"/>
    <lineage>
        <taxon>Eukaryota</taxon>
        <taxon>Fungi</taxon>
        <taxon>Dikarya</taxon>
        <taxon>Ascomycota</taxon>
        <taxon>Pezizomycotina</taxon>
        <taxon>Eurotiomycetes</taxon>
        <taxon>Eurotiomycetidae</taxon>
        <taxon>Eurotiales</taxon>
        <taxon>Aspergillaceae</taxon>
        <taxon>Aspergillus</taxon>
        <taxon>Aspergillus subgen. Circumdati</taxon>
    </lineage>
</organism>
<evidence type="ECO:0000256" key="3">
    <source>
        <dbReference type="ARBA" id="ARBA00022603"/>
    </source>
</evidence>
<dbReference type="InterPro" id="IPR020843">
    <property type="entry name" value="ER"/>
</dbReference>
<evidence type="ECO:0000256" key="7">
    <source>
        <dbReference type="ARBA" id="ARBA00022833"/>
    </source>
</evidence>
<dbReference type="InterPro" id="IPR008854">
    <property type="entry name" value="TPMT"/>
</dbReference>
<dbReference type="GO" id="GO:0005737">
    <property type="term" value="C:cytoplasm"/>
    <property type="evidence" value="ECO:0007669"/>
    <property type="project" value="TreeGrafter"/>
</dbReference>
<dbReference type="Pfam" id="PF00107">
    <property type="entry name" value="ADH_zinc_N"/>
    <property type="match status" value="1"/>
</dbReference>
<keyword evidence="7" id="KW-0862">Zinc</keyword>
<dbReference type="CDD" id="cd11525">
    <property type="entry name" value="SYLF_SH3YL1_like"/>
    <property type="match status" value="1"/>
</dbReference>
<feature type="region of interest" description="Disordered" evidence="10">
    <location>
        <begin position="786"/>
        <end position="864"/>
    </location>
</feature>
<keyword evidence="6" id="KW-0479">Metal-binding</keyword>
<evidence type="ECO:0000256" key="8">
    <source>
        <dbReference type="ARBA" id="ARBA00023002"/>
    </source>
</evidence>
<dbReference type="PANTHER" id="PTHR42940">
    <property type="entry name" value="ALCOHOL DEHYDROGENASE 1-RELATED"/>
    <property type="match status" value="1"/>
</dbReference>
<comment type="cofactor">
    <cofactor evidence="1">
        <name>Zn(2+)</name>
        <dbReference type="ChEBI" id="CHEBI:29105"/>
    </cofactor>
</comment>
<evidence type="ECO:0000256" key="10">
    <source>
        <dbReference type="SAM" id="MobiDB-lite"/>
    </source>
</evidence>
<dbReference type="EMBL" id="NEXV01000535">
    <property type="protein sequence ID" value="PIG81885.1"/>
    <property type="molecule type" value="Genomic_DNA"/>
</dbReference>
<dbReference type="InterPro" id="IPR013154">
    <property type="entry name" value="ADH-like_N"/>
</dbReference>